<keyword evidence="1" id="KW-0812">Transmembrane</keyword>
<keyword evidence="1" id="KW-0472">Membrane</keyword>
<gene>
    <name evidence="4" type="ORF">CRV04_00145</name>
</gene>
<dbReference type="InterPro" id="IPR012373">
    <property type="entry name" value="Ferrdict_sens_TM"/>
</dbReference>
<evidence type="ECO:0000313" key="4">
    <source>
        <dbReference type="EMBL" id="RXJ60924.1"/>
    </source>
</evidence>
<organism evidence="4 5">
    <name type="scientific">Candidatus Marinarcus aquaticus</name>
    <dbReference type="NCBI Taxonomy" id="2044504"/>
    <lineage>
        <taxon>Bacteria</taxon>
        <taxon>Pseudomonadati</taxon>
        <taxon>Campylobacterota</taxon>
        <taxon>Epsilonproteobacteria</taxon>
        <taxon>Campylobacterales</taxon>
        <taxon>Arcobacteraceae</taxon>
        <taxon>Candidatus Marinarcus</taxon>
    </lineage>
</organism>
<proteinExistence type="predicted"/>
<sequence length="285" mass="32894">MFNEQKTLLAEIDELPEEFLQELKSEVKENREKINQTKRRKKLFLKSCAPLLVAASVLFVIYISFFAQRVLFSNQYLASNKILKDIQLPDYSKVTLDVNTHMDVQYYATSRKIKLSNGKAVFDVFSNKKRPFTIATNRVHITVLGTKFEVVNHQQQTQVNVKEGVVKVSLPKENDRLLALVNKGESLILDKSNNIISLSKTNSDDMALWSEGKFAFYQESIEHILKEFSKYLDVEFSIENKTIAQLPVSGNFNVNHFDDFLMVLPLIHPINVQKKENKIIITHRQ</sequence>
<feature type="domain" description="Protein FecR C-terminal" evidence="3">
    <location>
        <begin position="213"/>
        <end position="281"/>
    </location>
</feature>
<dbReference type="Gene3D" id="2.60.120.1440">
    <property type="match status" value="1"/>
</dbReference>
<dbReference type="InterPro" id="IPR006860">
    <property type="entry name" value="FecR"/>
</dbReference>
<dbReference type="InterPro" id="IPR032508">
    <property type="entry name" value="FecR_C"/>
</dbReference>
<dbReference type="Proteomes" id="UP000290657">
    <property type="component" value="Unassembled WGS sequence"/>
</dbReference>
<dbReference type="PANTHER" id="PTHR30273">
    <property type="entry name" value="PERIPLASMIC SIGNAL SENSOR AND SIGMA FACTOR ACTIVATOR FECR-RELATED"/>
    <property type="match status" value="1"/>
</dbReference>
<dbReference type="AlphaFoldDB" id="A0A4Q0XW60"/>
<accession>A0A4Q0XW60</accession>
<dbReference type="EMBL" id="PDKN01000001">
    <property type="protein sequence ID" value="RXJ60924.1"/>
    <property type="molecule type" value="Genomic_DNA"/>
</dbReference>
<feature type="transmembrane region" description="Helical" evidence="1">
    <location>
        <begin position="43"/>
        <end position="65"/>
    </location>
</feature>
<dbReference type="PANTHER" id="PTHR30273:SF2">
    <property type="entry name" value="PROTEIN FECR"/>
    <property type="match status" value="1"/>
</dbReference>
<dbReference type="Pfam" id="PF04773">
    <property type="entry name" value="FecR"/>
    <property type="match status" value="1"/>
</dbReference>
<feature type="domain" description="FecR protein" evidence="2">
    <location>
        <begin position="84"/>
        <end position="167"/>
    </location>
</feature>
<evidence type="ECO:0000313" key="5">
    <source>
        <dbReference type="Proteomes" id="UP000290657"/>
    </source>
</evidence>
<evidence type="ECO:0000259" key="2">
    <source>
        <dbReference type="Pfam" id="PF04773"/>
    </source>
</evidence>
<dbReference type="Gene3D" id="3.55.50.30">
    <property type="match status" value="1"/>
</dbReference>
<dbReference type="OrthoDB" id="5342413at2"/>
<dbReference type="Pfam" id="PF16344">
    <property type="entry name" value="FecR_C"/>
    <property type="match status" value="1"/>
</dbReference>
<name>A0A4Q0XW60_9BACT</name>
<dbReference type="GO" id="GO:0016989">
    <property type="term" value="F:sigma factor antagonist activity"/>
    <property type="evidence" value="ECO:0007669"/>
    <property type="project" value="TreeGrafter"/>
</dbReference>
<protein>
    <submittedName>
        <fullName evidence="4">Siderophore-interacting protein</fullName>
    </submittedName>
</protein>
<keyword evidence="5" id="KW-1185">Reference proteome</keyword>
<evidence type="ECO:0000259" key="3">
    <source>
        <dbReference type="Pfam" id="PF16344"/>
    </source>
</evidence>
<keyword evidence="1" id="KW-1133">Transmembrane helix</keyword>
<comment type="caution">
    <text evidence="4">The sequence shown here is derived from an EMBL/GenBank/DDBJ whole genome shotgun (WGS) entry which is preliminary data.</text>
</comment>
<reference evidence="4 5" key="1">
    <citation type="submission" date="2017-10" db="EMBL/GenBank/DDBJ databases">
        <title>Genomics of the genus Arcobacter.</title>
        <authorList>
            <person name="Perez-Cataluna A."/>
            <person name="Figueras M.J."/>
        </authorList>
    </citation>
    <scope>NUCLEOTIDE SEQUENCE [LARGE SCALE GENOMIC DNA]</scope>
    <source>
        <strain evidence="4 5">CECT 8987</strain>
    </source>
</reference>
<dbReference type="PIRSF" id="PIRSF018266">
    <property type="entry name" value="FecR"/>
    <property type="match status" value="1"/>
</dbReference>
<evidence type="ECO:0000256" key="1">
    <source>
        <dbReference type="SAM" id="Phobius"/>
    </source>
</evidence>